<accession>A0ABS9Y4K0</accession>
<comment type="caution">
    <text evidence="1">The sequence shown here is derived from an EMBL/GenBank/DDBJ whole genome shotgun (WGS) entry which is preliminary data.</text>
</comment>
<proteinExistence type="predicted"/>
<dbReference type="RefSeq" id="WP_242765316.1">
    <property type="nucleotide sequence ID" value="NZ_JALDAY010000004.1"/>
</dbReference>
<reference evidence="1" key="1">
    <citation type="submission" date="2022-03" db="EMBL/GenBank/DDBJ databases">
        <title>Streptomyces 7R015 and 7R016 isolated from Barleria lupulina in Thailand.</title>
        <authorList>
            <person name="Kanchanasin P."/>
            <person name="Phongsopitanun W."/>
            <person name="Tanasupawat S."/>
        </authorList>
    </citation>
    <scope>NUCLEOTIDE SEQUENCE</scope>
    <source>
        <strain evidence="1">7R015</strain>
    </source>
</reference>
<keyword evidence="2" id="KW-1185">Reference proteome</keyword>
<dbReference type="Proteomes" id="UP001165269">
    <property type="component" value="Unassembled WGS sequence"/>
</dbReference>
<name>A0ABS9Y4K0_9ACTN</name>
<evidence type="ECO:0000313" key="2">
    <source>
        <dbReference type="Proteomes" id="UP001165269"/>
    </source>
</evidence>
<protein>
    <submittedName>
        <fullName evidence="1">Uncharacterized protein</fullName>
    </submittedName>
</protein>
<sequence length="246" mass="25495">MSKTVLTNVRCFAVGADLTGNSNKIELSSEVEAKESTNYGSQGWKEFVGGIASAELSGEGQWEASDASKVDDASWSQLGGVGPWSVSANNDASVGSLAYLMSALRSDYKLFGEVGEVAPWSGTAKSAWPLVRGQFAHPPGTARTATGTGTGLNLGAVAANKRMYASLHVLSVAGTSTPTITARVESSVDNTFASPTTRLTFTAATAVGGQIMRTAGTAITDTWWRVAWTISGTTPSFLFAAALGIQ</sequence>
<evidence type="ECO:0000313" key="1">
    <source>
        <dbReference type="EMBL" id="MCI3272147.1"/>
    </source>
</evidence>
<dbReference type="EMBL" id="JALDAY010000004">
    <property type="protein sequence ID" value="MCI3272147.1"/>
    <property type="molecule type" value="Genomic_DNA"/>
</dbReference>
<gene>
    <name evidence="1" type="ORF">MQP27_13595</name>
</gene>
<organism evidence="1 2">
    <name type="scientific">Streptomyces cylindrosporus</name>
    <dbReference type="NCBI Taxonomy" id="2927583"/>
    <lineage>
        <taxon>Bacteria</taxon>
        <taxon>Bacillati</taxon>
        <taxon>Actinomycetota</taxon>
        <taxon>Actinomycetes</taxon>
        <taxon>Kitasatosporales</taxon>
        <taxon>Streptomycetaceae</taxon>
        <taxon>Streptomyces</taxon>
    </lineage>
</organism>